<dbReference type="Pfam" id="PF02669">
    <property type="entry name" value="KdpC"/>
    <property type="match status" value="1"/>
</dbReference>
<dbReference type="NCBIfam" id="TIGR00681">
    <property type="entry name" value="kdpC"/>
    <property type="match status" value="1"/>
</dbReference>
<keyword evidence="8 11" id="KW-1133">Transmembrane helix</keyword>
<evidence type="ECO:0000256" key="7">
    <source>
        <dbReference type="ARBA" id="ARBA00022958"/>
    </source>
</evidence>
<keyword evidence="3 11" id="KW-0633">Potassium transport</keyword>
<name>A0A4R6DRQ3_9RHOO</name>
<evidence type="ECO:0000256" key="11">
    <source>
        <dbReference type="HAMAP-Rule" id="MF_00276"/>
    </source>
</evidence>
<evidence type="ECO:0000256" key="6">
    <source>
        <dbReference type="ARBA" id="ARBA00022840"/>
    </source>
</evidence>
<evidence type="ECO:0000256" key="8">
    <source>
        <dbReference type="ARBA" id="ARBA00022989"/>
    </source>
</evidence>
<keyword evidence="13" id="KW-1185">Reference proteome</keyword>
<evidence type="ECO:0000256" key="2">
    <source>
        <dbReference type="ARBA" id="ARBA00022475"/>
    </source>
</evidence>
<evidence type="ECO:0000313" key="12">
    <source>
        <dbReference type="EMBL" id="TDN47726.1"/>
    </source>
</evidence>
<dbReference type="EMBL" id="SNVV01000018">
    <property type="protein sequence ID" value="TDN47726.1"/>
    <property type="molecule type" value="Genomic_DNA"/>
</dbReference>
<evidence type="ECO:0000313" key="13">
    <source>
        <dbReference type="Proteomes" id="UP000295129"/>
    </source>
</evidence>
<comment type="caution">
    <text evidence="12">The sequence shown here is derived from an EMBL/GenBank/DDBJ whole genome shotgun (WGS) entry which is preliminary data.</text>
</comment>
<comment type="subunit">
    <text evidence="11">The system is composed of three essential subunits: KdpA, KdpB and KdpC.</text>
</comment>
<organism evidence="12 13">
    <name type="scientific">Azoarcus indigens</name>
    <dbReference type="NCBI Taxonomy" id="29545"/>
    <lineage>
        <taxon>Bacteria</taxon>
        <taxon>Pseudomonadati</taxon>
        <taxon>Pseudomonadota</taxon>
        <taxon>Betaproteobacteria</taxon>
        <taxon>Rhodocyclales</taxon>
        <taxon>Zoogloeaceae</taxon>
        <taxon>Azoarcus</taxon>
    </lineage>
</organism>
<reference evidence="12 13" key="1">
    <citation type="submission" date="2019-03" db="EMBL/GenBank/DDBJ databases">
        <title>Genomic Encyclopedia of Type Strains, Phase IV (KMG-IV): sequencing the most valuable type-strain genomes for metagenomic binning, comparative biology and taxonomic classification.</title>
        <authorList>
            <person name="Goeker M."/>
        </authorList>
    </citation>
    <scope>NUCLEOTIDE SEQUENCE [LARGE SCALE GENOMIC DNA]</scope>
    <source>
        <strain evidence="12 13">DSM 12121</strain>
    </source>
</reference>
<evidence type="ECO:0000256" key="5">
    <source>
        <dbReference type="ARBA" id="ARBA00022741"/>
    </source>
</evidence>
<proteinExistence type="inferred from homology"/>
<keyword evidence="6 11" id="KW-0067">ATP-binding</keyword>
<protein>
    <recommendedName>
        <fullName evidence="11">Potassium-transporting ATPase KdpC subunit</fullName>
    </recommendedName>
    <alternativeName>
        <fullName evidence="11">ATP phosphohydrolase [potassium-transporting] C chain</fullName>
    </alternativeName>
    <alternativeName>
        <fullName evidence="11">Potassium-binding and translocating subunit C</fullName>
    </alternativeName>
    <alternativeName>
        <fullName evidence="11">Potassium-translocating ATPase C chain</fullName>
    </alternativeName>
</protein>
<comment type="function">
    <text evidence="11">Part of the high-affinity ATP-driven potassium transport (or Kdp) system, which catalyzes the hydrolysis of ATP coupled with the electrogenic transport of potassium into the cytoplasm. This subunit acts as a catalytic chaperone that increases the ATP-binding affinity of the ATP-hydrolyzing subunit KdpB by the formation of a transient KdpB/KdpC/ATP ternary complex.</text>
</comment>
<dbReference type="Proteomes" id="UP000295129">
    <property type="component" value="Unassembled WGS sequence"/>
</dbReference>
<sequence>MSTLPHRSLLRPALVLFLALSLLTGLAYPLLITALAQALFPAQAAGSLLLREGKPVGSALIGQSFSGPEYFWSRPSATAPLPYNAAASGGANQGPTNPALLRAVEARVAALRAAHPEQPGPVPADLATTSASGLDPHISLAAAGYQLERVARARGLPPQALRSLLAEHAEQPLSGFLGEAQVNVLQLNLALDELAAGKRAARN</sequence>
<comment type="subcellular location">
    <subcellularLocation>
        <location evidence="11">Cell membrane</location>
        <topology evidence="11">Single-pass membrane protein</topology>
    </subcellularLocation>
</comment>
<dbReference type="OrthoDB" id="9788285at2"/>
<dbReference type="AlphaFoldDB" id="A0A4R6DRQ3"/>
<keyword evidence="9 11" id="KW-0406">Ion transport</keyword>
<dbReference type="NCBIfam" id="NF001454">
    <property type="entry name" value="PRK00315.1"/>
    <property type="match status" value="1"/>
</dbReference>
<evidence type="ECO:0000256" key="3">
    <source>
        <dbReference type="ARBA" id="ARBA00022538"/>
    </source>
</evidence>
<dbReference type="GO" id="GO:0008556">
    <property type="term" value="F:P-type potassium transmembrane transporter activity"/>
    <property type="evidence" value="ECO:0007669"/>
    <property type="project" value="InterPro"/>
</dbReference>
<comment type="similarity">
    <text evidence="11">Belongs to the KdpC family.</text>
</comment>
<keyword evidence="1 11" id="KW-0813">Transport</keyword>
<dbReference type="RefSeq" id="WP_133594022.1">
    <property type="nucleotide sequence ID" value="NZ_SNVV01000018.1"/>
</dbReference>
<dbReference type="PANTHER" id="PTHR30042">
    <property type="entry name" value="POTASSIUM-TRANSPORTING ATPASE C CHAIN"/>
    <property type="match status" value="1"/>
</dbReference>
<dbReference type="PANTHER" id="PTHR30042:SF2">
    <property type="entry name" value="POTASSIUM-TRANSPORTING ATPASE KDPC SUBUNIT"/>
    <property type="match status" value="1"/>
</dbReference>
<keyword evidence="2 11" id="KW-1003">Cell membrane</keyword>
<dbReference type="GO" id="GO:0005886">
    <property type="term" value="C:plasma membrane"/>
    <property type="evidence" value="ECO:0007669"/>
    <property type="project" value="UniProtKB-SubCell"/>
</dbReference>
<keyword evidence="10 11" id="KW-0472">Membrane</keyword>
<evidence type="ECO:0000256" key="9">
    <source>
        <dbReference type="ARBA" id="ARBA00023065"/>
    </source>
</evidence>
<accession>A0A4R6DRQ3</accession>
<evidence type="ECO:0000256" key="4">
    <source>
        <dbReference type="ARBA" id="ARBA00022692"/>
    </source>
</evidence>
<keyword evidence="4 11" id="KW-0812">Transmembrane</keyword>
<dbReference type="InterPro" id="IPR003820">
    <property type="entry name" value="KdpC"/>
</dbReference>
<gene>
    <name evidence="11" type="primary">kdpC</name>
    <name evidence="12" type="ORF">C7389_11835</name>
</gene>
<dbReference type="HAMAP" id="MF_00276">
    <property type="entry name" value="KdpC"/>
    <property type="match status" value="1"/>
</dbReference>
<evidence type="ECO:0000256" key="10">
    <source>
        <dbReference type="ARBA" id="ARBA00023136"/>
    </source>
</evidence>
<dbReference type="GO" id="GO:0005524">
    <property type="term" value="F:ATP binding"/>
    <property type="evidence" value="ECO:0007669"/>
    <property type="project" value="UniProtKB-UniRule"/>
</dbReference>
<evidence type="ECO:0000256" key="1">
    <source>
        <dbReference type="ARBA" id="ARBA00022448"/>
    </source>
</evidence>
<keyword evidence="7 11" id="KW-0630">Potassium</keyword>
<keyword evidence="5 11" id="KW-0547">Nucleotide-binding</keyword>
<dbReference type="PIRSF" id="PIRSF001296">
    <property type="entry name" value="K_ATPase_KdpC"/>
    <property type="match status" value="1"/>
</dbReference>